<dbReference type="InterPro" id="IPR036388">
    <property type="entry name" value="WH-like_DNA-bd_sf"/>
</dbReference>
<dbReference type="InterPro" id="IPR029016">
    <property type="entry name" value="GAF-like_dom_sf"/>
</dbReference>
<dbReference type="AlphaFoldDB" id="A0A918WYE9"/>
<evidence type="ECO:0000259" key="5">
    <source>
        <dbReference type="PROSITE" id="PS50921"/>
    </source>
</evidence>
<evidence type="ECO:0000313" key="7">
    <source>
        <dbReference type="Proteomes" id="UP000638353"/>
    </source>
</evidence>
<dbReference type="InterPro" id="IPR012074">
    <property type="entry name" value="GAF_ANTAR"/>
</dbReference>
<dbReference type="InterPro" id="IPR003018">
    <property type="entry name" value="GAF"/>
</dbReference>
<dbReference type="SUPFAM" id="SSF52172">
    <property type="entry name" value="CheY-like"/>
    <property type="match status" value="1"/>
</dbReference>
<comment type="caution">
    <text evidence="6">The sequence shown here is derived from an EMBL/GenBank/DDBJ whole genome shotgun (WGS) entry which is preliminary data.</text>
</comment>
<name>A0A918WYE9_9ACTN</name>
<dbReference type="Pfam" id="PF01590">
    <property type="entry name" value="GAF"/>
    <property type="match status" value="1"/>
</dbReference>
<dbReference type="InterPro" id="IPR011006">
    <property type="entry name" value="CheY-like_superfamily"/>
</dbReference>
<dbReference type="SUPFAM" id="SSF55781">
    <property type="entry name" value="GAF domain-like"/>
    <property type="match status" value="1"/>
</dbReference>
<dbReference type="PROSITE" id="PS50921">
    <property type="entry name" value="ANTAR"/>
    <property type="match status" value="1"/>
</dbReference>
<dbReference type="Gene3D" id="1.10.10.10">
    <property type="entry name" value="Winged helix-like DNA-binding domain superfamily/Winged helix DNA-binding domain"/>
    <property type="match status" value="1"/>
</dbReference>
<dbReference type="GO" id="GO:0003723">
    <property type="term" value="F:RNA binding"/>
    <property type="evidence" value="ECO:0007669"/>
    <property type="project" value="InterPro"/>
</dbReference>
<evidence type="ECO:0000256" key="4">
    <source>
        <dbReference type="ARBA" id="ARBA00023163"/>
    </source>
</evidence>
<dbReference type="EMBL" id="BMVC01000006">
    <property type="protein sequence ID" value="GHC95540.1"/>
    <property type="molecule type" value="Genomic_DNA"/>
</dbReference>
<evidence type="ECO:0000256" key="2">
    <source>
        <dbReference type="ARBA" id="ARBA00022777"/>
    </source>
</evidence>
<keyword evidence="2" id="KW-0418">Kinase</keyword>
<dbReference type="InterPro" id="IPR005561">
    <property type="entry name" value="ANTAR"/>
</dbReference>
<dbReference type="SMART" id="SM01012">
    <property type="entry name" value="ANTAR"/>
    <property type="match status" value="1"/>
</dbReference>
<dbReference type="RefSeq" id="WP_189824038.1">
    <property type="nucleotide sequence ID" value="NZ_BMVC01000006.1"/>
</dbReference>
<keyword evidence="4" id="KW-0804">Transcription</keyword>
<organism evidence="6 7">
    <name type="scientific">Streptomyces finlayi</name>
    <dbReference type="NCBI Taxonomy" id="67296"/>
    <lineage>
        <taxon>Bacteria</taxon>
        <taxon>Bacillati</taxon>
        <taxon>Actinomycetota</taxon>
        <taxon>Actinomycetes</taxon>
        <taxon>Kitasatosporales</taxon>
        <taxon>Streptomycetaceae</taxon>
        <taxon>Streptomyces</taxon>
    </lineage>
</organism>
<sequence length="251" mass="27935">MDSSVREQKIAAAFVELADTLVDDFDVIDFLQRLAARCVELLDVSAAGLMLATPHGELQTAASSDERAWLLDLLEIQHQEGPCLECYRSRSTVLPVSLEAAETLTRWPVFAPRAREYGFRATYAIPLRLRETVIGALNLFTDTARLDLPPGEVQLAQALADAATIGILQQRTVRQSELVAGQLQSALTSRVRLEQAKGMLAERWTVSVDEAFEALRRYARREQRRLSEVALEVVVGKLDSDEVRDDRTGRA</sequence>
<keyword evidence="1" id="KW-0808">Transferase</keyword>
<dbReference type="GO" id="GO:0016301">
    <property type="term" value="F:kinase activity"/>
    <property type="evidence" value="ECO:0007669"/>
    <property type="project" value="UniProtKB-KW"/>
</dbReference>
<keyword evidence="3" id="KW-0805">Transcription regulation</keyword>
<evidence type="ECO:0000256" key="3">
    <source>
        <dbReference type="ARBA" id="ARBA00023015"/>
    </source>
</evidence>
<reference evidence="6" key="1">
    <citation type="journal article" date="2014" name="Int. J. Syst. Evol. Microbiol.">
        <title>Complete genome sequence of Corynebacterium casei LMG S-19264T (=DSM 44701T), isolated from a smear-ripened cheese.</title>
        <authorList>
            <consortium name="US DOE Joint Genome Institute (JGI-PGF)"/>
            <person name="Walter F."/>
            <person name="Albersmeier A."/>
            <person name="Kalinowski J."/>
            <person name="Ruckert C."/>
        </authorList>
    </citation>
    <scope>NUCLEOTIDE SEQUENCE</scope>
    <source>
        <strain evidence="6">JCM 4637</strain>
    </source>
</reference>
<protein>
    <submittedName>
        <fullName evidence="6">Transcriptional regulator</fullName>
    </submittedName>
</protein>
<accession>A0A918WYE9</accession>
<gene>
    <name evidence="6" type="ORF">GCM10010334_34940</name>
</gene>
<reference evidence="6" key="2">
    <citation type="submission" date="2020-09" db="EMBL/GenBank/DDBJ databases">
        <authorList>
            <person name="Sun Q."/>
            <person name="Ohkuma M."/>
        </authorList>
    </citation>
    <scope>NUCLEOTIDE SEQUENCE</scope>
    <source>
        <strain evidence="6">JCM 4637</strain>
    </source>
</reference>
<feature type="domain" description="ANTAR" evidence="5">
    <location>
        <begin position="173"/>
        <end position="234"/>
    </location>
</feature>
<dbReference type="Pfam" id="PF03861">
    <property type="entry name" value="ANTAR"/>
    <property type="match status" value="1"/>
</dbReference>
<dbReference type="PIRSF" id="PIRSF036625">
    <property type="entry name" value="GAF_ANTAR"/>
    <property type="match status" value="1"/>
</dbReference>
<dbReference type="Proteomes" id="UP000638353">
    <property type="component" value="Unassembled WGS sequence"/>
</dbReference>
<proteinExistence type="predicted"/>
<evidence type="ECO:0000256" key="1">
    <source>
        <dbReference type="ARBA" id="ARBA00022679"/>
    </source>
</evidence>
<evidence type="ECO:0000313" key="6">
    <source>
        <dbReference type="EMBL" id="GHC95540.1"/>
    </source>
</evidence>
<dbReference type="Gene3D" id="3.30.450.40">
    <property type="match status" value="1"/>
</dbReference>